<dbReference type="PROSITE" id="PS00874">
    <property type="entry name" value="T2SP_F"/>
    <property type="match status" value="1"/>
</dbReference>
<keyword evidence="5" id="KW-1003">Cell membrane</keyword>
<dbReference type="Pfam" id="PF07963">
    <property type="entry name" value="N_methyl"/>
    <property type="match status" value="1"/>
</dbReference>
<evidence type="ECO:0000313" key="13">
    <source>
        <dbReference type="EMBL" id="WAH41707.1"/>
    </source>
</evidence>
<comment type="similarity">
    <text evidence="3 10">Belongs to the GSP F family.</text>
</comment>
<evidence type="ECO:0000259" key="12">
    <source>
        <dbReference type="Pfam" id="PF00482"/>
    </source>
</evidence>
<feature type="transmembrane region" description="Helical" evidence="11">
    <location>
        <begin position="280"/>
        <end position="303"/>
    </location>
</feature>
<dbReference type="NCBIfam" id="TIGR02532">
    <property type="entry name" value="IV_pilin_GFxxxE"/>
    <property type="match status" value="1"/>
</dbReference>
<evidence type="ECO:0000256" key="3">
    <source>
        <dbReference type="ARBA" id="ARBA00005745"/>
    </source>
</evidence>
<proteinExistence type="inferred from homology"/>
<feature type="transmembrane region" description="Helical" evidence="11">
    <location>
        <begin position="168"/>
        <end position="191"/>
    </location>
</feature>
<evidence type="ECO:0000256" key="7">
    <source>
        <dbReference type="ARBA" id="ARBA00022989"/>
    </source>
</evidence>
<evidence type="ECO:0000256" key="9">
    <source>
        <dbReference type="ARBA" id="ARBA00023287"/>
    </source>
</evidence>
<evidence type="ECO:0000313" key="14">
    <source>
        <dbReference type="Proteomes" id="UP001164761"/>
    </source>
</evidence>
<accession>A0ABY6ZGT1</accession>
<feature type="domain" description="Type II secretion system protein GspF" evidence="12">
    <location>
        <begin position="69"/>
        <end position="192"/>
    </location>
</feature>
<dbReference type="Gene3D" id="1.20.81.30">
    <property type="entry name" value="Type II secretion system (T2SS), domain F"/>
    <property type="match status" value="1"/>
</dbReference>
<dbReference type="InterPro" id="IPR018076">
    <property type="entry name" value="T2SS_GspF_dom"/>
</dbReference>
<dbReference type="InterPro" id="IPR003004">
    <property type="entry name" value="GspF/PilC"/>
</dbReference>
<dbReference type="InterPro" id="IPR012902">
    <property type="entry name" value="N_methyl_site"/>
</dbReference>
<comment type="subcellular location">
    <subcellularLocation>
        <location evidence="2 10">Cell membrane</location>
        <topology evidence="2 10">Multi-pass membrane protein</topology>
    </subcellularLocation>
    <subcellularLocation>
        <location evidence="1">Cell surface</location>
    </subcellularLocation>
</comment>
<keyword evidence="9" id="KW-0178">Competence</keyword>
<evidence type="ECO:0000256" key="2">
    <source>
        <dbReference type="ARBA" id="ARBA00004651"/>
    </source>
</evidence>
<dbReference type="RefSeq" id="WP_268005615.1">
    <property type="nucleotide sequence ID" value="NZ_BSUT01000001.1"/>
</dbReference>
<reference evidence="13" key="1">
    <citation type="submission" date="2022-08" db="EMBL/GenBank/DDBJ databases">
        <title>Alicyclobacillus fastidiosus DSM 17978, complete genome.</title>
        <authorList>
            <person name="Wang Q."/>
            <person name="Cai R."/>
            <person name="Wang Z."/>
        </authorList>
    </citation>
    <scope>NUCLEOTIDE SEQUENCE</scope>
    <source>
        <strain evidence="13">DSM 17978</strain>
    </source>
</reference>
<name>A0ABY6ZGT1_9BACL</name>
<evidence type="ECO:0000256" key="10">
    <source>
        <dbReference type="RuleBase" id="RU003923"/>
    </source>
</evidence>
<evidence type="ECO:0000256" key="5">
    <source>
        <dbReference type="ARBA" id="ARBA00022475"/>
    </source>
</evidence>
<dbReference type="PRINTS" id="PR00812">
    <property type="entry name" value="BCTERIALGSPF"/>
</dbReference>
<dbReference type="InterPro" id="IPR045584">
    <property type="entry name" value="Pilin-like"/>
</dbReference>
<keyword evidence="6 10" id="KW-0812">Transmembrane</keyword>
<evidence type="ECO:0000256" key="8">
    <source>
        <dbReference type="ARBA" id="ARBA00023136"/>
    </source>
</evidence>
<dbReference type="EMBL" id="CP104067">
    <property type="protein sequence ID" value="WAH41707.1"/>
    <property type="molecule type" value="Genomic_DNA"/>
</dbReference>
<dbReference type="Proteomes" id="UP001164761">
    <property type="component" value="Chromosome"/>
</dbReference>
<evidence type="ECO:0000256" key="6">
    <source>
        <dbReference type="ARBA" id="ARBA00022692"/>
    </source>
</evidence>
<dbReference type="Pfam" id="PF00482">
    <property type="entry name" value="T2SSF"/>
    <property type="match status" value="1"/>
</dbReference>
<keyword evidence="14" id="KW-1185">Reference proteome</keyword>
<evidence type="ECO:0000256" key="11">
    <source>
        <dbReference type="SAM" id="Phobius"/>
    </source>
</evidence>
<gene>
    <name evidence="13" type="ORF">NZD89_26440</name>
</gene>
<dbReference type="Gene3D" id="3.30.700.10">
    <property type="entry name" value="Glycoprotein, Type 4 Pilin"/>
    <property type="match status" value="1"/>
</dbReference>
<organism evidence="13 14">
    <name type="scientific">Alicyclobacillus fastidiosus</name>
    <dbReference type="NCBI Taxonomy" id="392011"/>
    <lineage>
        <taxon>Bacteria</taxon>
        <taxon>Bacillati</taxon>
        <taxon>Bacillota</taxon>
        <taxon>Bacilli</taxon>
        <taxon>Bacillales</taxon>
        <taxon>Alicyclobacillaceae</taxon>
        <taxon>Alicyclobacillus</taxon>
    </lineage>
</organism>
<evidence type="ECO:0000256" key="1">
    <source>
        <dbReference type="ARBA" id="ARBA00004241"/>
    </source>
</evidence>
<dbReference type="SUPFAM" id="SSF54523">
    <property type="entry name" value="Pili subunits"/>
    <property type="match status" value="1"/>
</dbReference>
<feature type="transmembrane region" description="Helical" evidence="11">
    <location>
        <begin position="211"/>
        <end position="228"/>
    </location>
</feature>
<sequence length="423" mass="46080">MPVFSYEAIIERGTRASGRVEAAHREDAARQLASKGLHVVRLREVNPTIWTKEIEIGRRRVKQEDFVSFCRQFATLVRAGIPLVESLQALTEQTRNKQLASALLDVTDRVVEGQVLSDSFAVHPRVFLNLFVQMIHAGEVSGTLDEVLDSVASYTEKQHETIEKVKSAMVYPISVSVSAIAVAIFLLVRVVPTFVNVFQNQHLVLPLPTRILLAISFFITHRLYLLLLSRCESSGELSSILGCSIWLIPFSQNGRKPGVRMILHWQTAIYRLQRKAQSGLTLIEVMVSVVILSLLATAVFLALQSVQSATLTTARDNQALGLATTISEEIKDGYVNPSTPFGIQVPGDALRSATQSAVSITVPMPPTTGTVATNQGAYAAIYSGFSYLITCSLSGTSDADYVVDVRGPAGSVATVQMLVHALS</sequence>
<evidence type="ECO:0000256" key="4">
    <source>
        <dbReference type="ARBA" id="ARBA00022448"/>
    </source>
</evidence>
<dbReference type="PROSITE" id="PS00409">
    <property type="entry name" value="PROKAR_NTER_METHYL"/>
    <property type="match status" value="1"/>
</dbReference>
<keyword evidence="7 11" id="KW-1133">Transmembrane helix</keyword>
<dbReference type="InterPro" id="IPR042094">
    <property type="entry name" value="T2SS_GspF_sf"/>
</dbReference>
<dbReference type="PANTHER" id="PTHR30012">
    <property type="entry name" value="GENERAL SECRETION PATHWAY PROTEIN"/>
    <property type="match status" value="1"/>
</dbReference>
<dbReference type="InterPro" id="IPR001992">
    <property type="entry name" value="T2SS_GspF/T4SS_PilC_CS"/>
</dbReference>
<dbReference type="PANTHER" id="PTHR30012:SF0">
    <property type="entry name" value="TYPE II SECRETION SYSTEM PROTEIN F-RELATED"/>
    <property type="match status" value="1"/>
</dbReference>
<protein>
    <submittedName>
        <fullName evidence="13">Type II secretion system F family protein</fullName>
    </submittedName>
</protein>
<keyword evidence="8 11" id="KW-0472">Membrane</keyword>
<keyword evidence="4 10" id="KW-0813">Transport</keyword>